<accession>A0A0B5B9S4</accession>
<dbReference type="HOGENOM" id="CLU_108696_16_0_7"/>
<keyword evidence="3" id="KW-1185">Reference proteome</keyword>
<reference evidence="2 3" key="1">
    <citation type="journal article" date="2015" name="Genome Announc.">
        <title>Complete Genome of Geobacter pickeringii G13T, a Metal-Reducing Isolate from Sedimentary Kaolin Deposits.</title>
        <authorList>
            <person name="Badalamenti J.P."/>
            <person name="Bond D.R."/>
        </authorList>
    </citation>
    <scope>NUCLEOTIDE SEQUENCE [LARGE SCALE GENOMIC DNA]</scope>
    <source>
        <strain evidence="2 3">G13</strain>
    </source>
</reference>
<dbReference type="Pfam" id="PF00550">
    <property type="entry name" value="PP-binding"/>
    <property type="match status" value="1"/>
</dbReference>
<evidence type="ECO:0000313" key="2">
    <source>
        <dbReference type="EMBL" id="AJE03468.1"/>
    </source>
</evidence>
<dbReference type="Proteomes" id="UP000057609">
    <property type="component" value="Chromosome"/>
</dbReference>
<sequence length="96" mass="10451">MEGVGETIRQFIVRNFLFGEERELRPDTSFVEEGLVDSTGILELVAFVENEFGIEVRDEELVPENFDSIANIVAFLNSKGGSSGEGSVRLAPVASA</sequence>
<dbReference type="Gene3D" id="1.10.1200.10">
    <property type="entry name" value="ACP-like"/>
    <property type="match status" value="1"/>
</dbReference>
<dbReference type="InterPro" id="IPR036736">
    <property type="entry name" value="ACP-like_sf"/>
</dbReference>
<protein>
    <submittedName>
        <fullName evidence="2">Acyl carrier protein</fullName>
    </submittedName>
</protein>
<dbReference type="OrthoDB" id="2625323at2"/>
<proteinExistence type="predicted"/>
<dbReference type="KEGG" id="gpi:GPICK_08985"/>
<gene>
    <name evidence="2" type="ORF">GPICK_08985</name>
</gene>
<dbReference type="PROSITE" id="PS50075">
    <property type="entry name" value="CARRIER"/>
    <property type="match status" value="1"/>
</dbReference>
<evidence type="ECO:0000313" key="3">
    <source>
        <dbReference type="Proteomes" id="UP000057609"/>
    </source>
</evidence>
<organism evidence="2 3">
    <name type="scientific">Geobacter pickeringii</name>
    <dbReference type="NCBI Taxonomy" id="345632"/>
    <lineage>
        <taxon>Bacteria</taxon>
        <taxon>Pseudomonadati</taxon>
        <taxon>Thermodesulfobacteriota</taxon>
        <taxon>Desulfuromonadia</taxon>
        <taxon>Geobacterales</taxon>
        <taxon>Geobacteraceae</taxon>
        <taxon>Geobacter</taxon>
    </lineage>
</organism>
<dbReference type="EMBL" id="CP009788">
    <property type="protein sequence ID" value="AJE03468.1"/>
    <property type="molecule type" value="Genomic_DNA"/>
</dbReference>
<evidence type="ECO:0000259" key="1">
    <source>
        <dbReference type="PROSITE" id="PS50075"/>
    </source>
</evidence>
<dbReference type="SUPFAM" id="SSF47336">
    <property type="entry name" value="ACP-like"/>
    <property type="match status" value="1"/>
</dbReference>
<name>A0A0B5B9S4_9BACT</name>
<dbReference type="STRING" id="345632.GPICK_08985"/>
<dbReference type="InterPro" id="IPR009081">
    <property type="entry name" value="PP-bd_ACP"/>
</dbReference>
<dbReference type="AlphaFoldDB" id="A0A0B5B9S4"/>
<dbReference type="RefSeq" id="WP_039742396.1">
    <property type="nucleotide sequence ID" value="NZ_CP009788.1"/>
</dbReference>
<feature type="domain" description="Carrier" evidence="1">
    <location>
        <begin position="2"/>
        <end position="80"/>
    </location>
</feature>